<protein>
    <submittedName>
        <fullName evidence="1">DUF2889 domain-containing protein</fullName>
    </submittedName>
</protein>
<sequence>MGAFRRRIVIAHEGGPRRGTARAALEDDFHHFRAAVDHEFEQVLHVEGSALRNPYTLCPSAAGPLNGLVGMRLDRIASSVARVTEASLQCTHLFDLAGLAIATAAMQRPRRQYDIEVPDRVNGRTQAKLWANGDLLLDWQLDGLVIAGPNVSLREGFSRWALQTLSPDEAEAAIVLRRCAMISLGRQKNLDIQIHAMPTGHCHVQQPERAALALRIVGSTWDFSERAAVLCADDEKWLAFG</sequence>
<accession>A0A9X4R549</accession>
<evidence type="ECO:0000313" key="1">
    <source>
        <dbReference type="EMBL" id="MDG0863967.1"/>
    </source>
</evidence>
<dbReference type="InterPro" id="IPR021312">
    <property type="entry name" value="DUF2889"/>
</dbReference>
<organism evidence="1 2">
    <name type="scientific">Pelomonas aquatica</name>
    <dbReference type="NCBI Taxonomy" id="431058"/>
    <lineage>
        <taxon>Bacteria</taxon>
        <taxon>Pseudomonadati</taxon>
        <taxon>Pseudomonadota</taxon>
        <taxon>Betaproteobacteria</taxon>
        <taxon>Burkholderiales</taxon>
        <taxon>Sphaerotilaceae</taxon>
        <taxon>Roseateles</taxon>
    </lineage>
</organism>
<dbReference type="RefSeq" id="WP_268153453.1">
    <property type="nucleotide sequence ID" value="NZ_JAPPUW010000022.1"/>
</dbReference>
<dbReference type="Proteomes" id="UP001152766">
    <property type="component" value="Unassembled WGS sequence"/>
</dbReference>
<reference evidence="1" key="1">
    <citation type="submission" date="2019-02" db="EMBL/GenBank/DDBJ databases">
        <title>Draft genome of the type strain Pelomonas aquatica CCUG 52575T.</title>
        <authorList>
            <person name="Gomila M."/>
            <person name="Lalucat J."/>
        </authorList>
    </citation>
    <scope>NUCLEOTIDE SEQUENCE</scope>
    <source>
        <strain evidence="1">CCUG 52575</strain>
    </source>
</reference>
<dbReference type="EMBL" id="SGUG01000024">
    <property type="protein sequence ID" value="MDG0863967.1"/>
    <property type="molecule type" value="Genomic_DNA"/>
</dbReference>
<keyword evidence="2" id="KW-1185">Reference proteome</keyword>
<evidence type="ECO:0000313" key="2">
    <source>
        <dbReference type="Proteomes" id="UP001152766"/>
    </source>
</evidence>
<dbReference type="Pfam" id="PF11136">
    <property type="entry name" value="DUF2889"/>
    <property type="match status" value="1"/>
</dbReference>
<comment type="caution">
    <text evidence="1">The sequence shown here is derived from an EMBL/GenBank/DDBJ whole genome shotgun (WGS) entry which is preliminary data.</text>
</comment>
<dbReference type="AlphaFoldDB" id="A0A9X4R549"/>
<name>A0A9X4R549_9BURK</name>
<proteinExistence type="predicted"/>
<gene>
    <name evidence="1" type="ORF">EXJ73_16000</name>
</gene>